<dbReference type="Pfam" id="PF00583">
    <property type="entry name" value="Acetyltransf_1"/>
    <property type="match status" value="1"/>
</dbReference>
<feature type="domain" description="N-acetyltransferase" evidence="5">
    <location>
        <begin position="8"/>
        <end position="156"/>
    </location>
</feature>
<dbReference type="RefSeq" id="WP_092848556.1">
    <property type="nucleotide sequence ID" value="NZ_FOPY01000013.1"/>
</dbReference>
<dbReference type="EMBL" id="FOPY01000013">
    <property type="protein sequence ID" value="SFH96730.1"/>
    <property type="molecule type" value="Genomic_DNA"/>
</dbReference>
<name>A0A1I3ECL6_9GAMM</name>
<keyword evidence="2" id="KW-0963">Cytoplasm</keyword>
<keyword evidence="7" id="KW-1185">Reference proteome</keyword>
<keyword evidence="4" id="KW-0012">Acyltransferase</keyword>
<evidence type="ECO:0000256" key="2">
    <source>
        <dbReference type="ARBA" id="ARBA00022490"/>
    </source>
</evidence>
<dbReference type="InterPro" id="IPR016181">
    <property type="entry name" value="Acyl_CoA_acyltransferase"/>
</dbReference>
<dbReference type="Gene3D" id="3.40.630.30">
    <property type="match status" value="1"/>
</dbReference>
<dbReference type="SUPFAM" id="SSF55729">
    <property type="entry name" value="Acyl-CoA N-acyltransferases (Nat)"/>
    <property type="match status" value="1"/>
</dbReference>
<evidence type="ECO:0000259" key="5">
    <source>
        <dbReference type="PROSITE" id="PS51186"/>
    </source>
</evidence>
<dbReference type="AlphaFoldDB" id="A0A1I3ECL6"/>
<dbReference type="PROSITE" id="PS51186">
    <property type="entry name" value="GNAT"/>
    <property type="match status" value="1"/>
</dbReference>
<keyword evidence="3 6" id="KW-0808">Transferase</keyword>
<evidence type="ECO:0000313" key="7">
    <source>
        <dbReference type="Proteomes" id="UP000199040"/>
    </source>
</evidence>
<proteinExistence type="inferred from homology"/>
<reference evidence="6 7" key="1">
    <citation type="submission" date="2016-10" db="EMBL/GenBank/DDBJ databases">
        <authorList>
            <person name="de Groot N.N."/>
        </authorList>
    </citation>
    <scope>NUCLEOTIDE SEQUENCE [LARGE SCALE GENOMIC DNA]</scope>
    <source>
        <strain evidence="6 7">CGMCC 1.6848</strain>
    </source>
</reference>
<dbReference type="InterPro" id="IPR006464">
    <property type="entry name" value="AcTrfase_RimI/Ard1"/>
</dbReference>
<sequence>MARRTVSLTMRPERLELDDLPGLVALEGEGQPHPWSKAQLHNALVDERAHVLGMKAHAVLQGFAVFYRLPFEAELQAITVAPQARRQGIASVLLAHGITQARAWNSERLLLEVRASNQAAIAVYRRAGFQQDGVRRGYYRNGAGREDAWLMSLPLVAGKA</sequence>
<dbReference type="InterPro" id="IPR050680">
    <property type="entry name" value="YpeA/RimI_acetyltransf"/>
</dbReference>
<gene>
    <name evidence="6" type="ORF">SAMN04487959_11391</name>
</gene>
<comment type="similarity">
    <text evidence="1">Belongs to the acetyltransferase family. RimI subfamily.</text>
</comment>
<accession>A0A1I3ECL6</accession>
<dbReference type="STRING" id="442341.SAMN04487959_11391"/>
<dbReference type="PANTHER" id="PTHR43420">
    <property type="entry name" value="ACETYLTRANSFERASE"/>
    <property type="match status" value="1"/>
</dbReference>
<evidence type="ECO:0000256" key="3">
    <source>
        <dbReference type="ARBA" id="ARBA00022679"/>
    </source>
</evidence>
<dbReference type="NCBIfam" id="TIGR01575">
    <property type="entry name" value="rimI"/>
    <property type="match status" value="1"/>
</dbReference>
<organism evidence="6 7">
    <name type="scientific">Modicisalibacter xianhensis</name>
    <dbReference type="NCBI Taxonomy" id="442341"/>
    <lineage>
        <taxon>Bacteria</taxon>
        <taxon>Pseudomonadati</taxon>
        <taxon>Pseudomonadota</taxon>
        <taxon>Gammaproteobacteria</taxon>
        <taxon>Oceanospirillales</taxon>
        <taxon>Halomonadaceae</taxon>
        <taxon>Modicisalibacter</taxon>
    </lineage>
</organism>
<evidence type="ECO:0000313" key="6">
    <source>
        <dbReference type="EMBL" id="SFH96730.1"/>
    </source>
</evidence>
<dbReference type="Proteomes" id="UP000199040">
    <property type="component" value="Unassembled WGS sequence"/>
</dbReference>
<evidence type="ECO:0000256" key="1">
    <source>
        <dbReference type="ARBA" id="ARBA00005395"/>
    </source>
</evidence>
<evidence type="ECO:0000256" key="4">
    <source>
        <dbReference type="ARBA" id="ARBA00023315"/>
    </source>
</evidence>
<protein>
    <submittedName>
        <fullName evidence="6">Ribosomal-protein-alanine N-acetyltransferase</fullName>
    </submittedName>
</protein>
<dbReference type="GO" id="GO:0008080">
    <property type="term" value="F:N-acetyltransferase activity"/>
    <property type="evidence" value="ECO:0007669"/>
    <property type="project" value="InterPro"/>
</dbReference>
<dbReference type="InterPro" id="IPR000182">
    <property type="entry name" value="GNAT_dom"/>
</dbReference>
<dbReference type="PANTHER" id="PTHR43420:SF44">
    <property type="entry name" value="ACETYLTRANSFERASE YPEA"/>
    <property type="match status" value="1"/>
</dbReference>
<dbReference type="CDD" id="cd04301">
    <property type="entry name" value="NAT_SF"/>
    <property type="match status" value="1"/>
</dbReference>